<dbReference type="InterPro" id="IPR051266">
    <property type="entry name" value="CLCR"/>
</dbReference>
<dbReference type="GO" id="GO:0016539">
    <property type="term" value="P:intein-mediated protein splicing"/>
    <property type="evidence" value="ECO:0007669"/>
    <property type="project" value="InterPro"/>
</dbReference>
<dbReference type="InterPro" id="IPR006141">
    <property type="entry name" value="Intein_N"/>
</dbReference>
<evidence type="ECO:0000313" key="4">
    <source>
        <dbReference type="EMBL" id="KAF0977053.1"/>
    </source>
</evidence>
<dbReference type="PROSITE" id="PS50817">
    <property type="entry name" value="INTEIN_N_TER"/>
    <property type="match status" value="1"/>
</dbReference>
<dbReference type="PANTHER" id="PTHR10579:SF43">
    <property type="entry name" value="ZINC FINGER (C3HC4-TYPE RING FINGER) FAMILY PROTEIN"/>
    <property type="match status" value="1"/>
</dbReference>
<feature type="compositionally biased region" description="Polar residues" evidence="1">
    <location>
        <begin position="82"/>
        <end position="111"/>
    </location>
</feature>
<dbReference type="PANTHER" id="PTHR10579">
    <property type="entry name" value="CALCIUM-ACTIVATED CHLORIDE CHANNEL REGULATOR"/>
    <property type="match status" value="1"/>
</dbReference>
<dbReference type="SUPFAM" id="SSF51294">
    <property type="entry name" value="Hedgehog/intein (Hint) domain"/>
    <property type="match status" value="1"/>
</dbReference>
<dbReference type="InterPro" id="IPR013083">
    <property type="entry name" value="Znf_RING/FYVE/PHD"/>
</dbReference>
<keyword evidence="5" id="KW-1185">Reference proteome</keyword>
<dbReference type="VEuPathDB" id="AmoebaDB:FDP41_003706"/>
<feature type="region of interest" description="Disordered" evidence="1">
    <location>
        <begin position="82"/>
        <end position="112"/>
    </location>
</feature>
<dbReference type="Gene3D" id="3.30.40.10">
    <property type="entry name" value="Zinc/RING finger domain, C3HC4 (zinc finger)"/>
    <property type="match status" value="1"/>
</dbReference>
<dbReference type="PROSITE" id="PS50234">
    <property type="entry name" value="VWFA"/>
    <property type="match status" value="1"/>
</dbReference>
<dbReference type="PROSITE" id="PS51698">
    <property type="entry name" value="U_BOX"/>
    <property type="match status" value="1"/>
</dbReference>
<dbReference type="InterPro" id="IPR032838">
    <property type="entry name" value="Vwaint_dom"/>
</dbReference>
<name>A0A6A5BGQ1_NAEFO</name>
<dbReference type="Pfam" id="PF14624">
    <property type="entry name" value="Vwaint"/>
    <property type="match status" value="1"/>
</dbReference>
<dbReference type="InterPro" id="IPR003613">
    <property type="entry name" value="Ubox_domain"/>
</dbReference>
<sequence length="775" mass="86365">MTDQTNNTNTYPQEFYCPITQEIMYDPVIGKDGHTYEREAIKKWLEEHNVSPMTREPMRADQLVSNIALRNTIEQIVNASENLNGSSSNQGPRSTQMVSSPSLNTRSSPMHMNTDIELSVKSHLRNEGRRVHVRVQPPVQGAERQPCNLVCVIDISGSMASDAEETSKDPSTENAGFSRLDLVKHSVRTFIEVMNDKDCLALIPFSDKARIDLSLTKMTAYGKKKAIDKLEKMQPEGSTNVWDGVRCALEMCKDSPLCTQTNTCVILFTDGESNINPPRGIIPSLEKHIRENPLNSTIHSFGFGYSLDSKLLTDIALHGSGFYSYIPDCTMVGTVFVNLLSNVLSTVIRRADLVLTPLNGAKIKHVYGSSLNAHGNAKNDSESIVISMGGIQFEQTRDYILDVVPQDLNAPCLKAELKFNSQTIEKIDSPTEVMSLQELNELNVQYSRLLFIDSVEKGIVLANKGSVDGATKVMKDFLKQIQDLPSHSDERVKSLIRDIESDNQNEGQVTQAFSRSDWFQKWGRHYLPSLLRANWMQTCHNFKDPSVQVYGGALFKSLQNVADDIFCKLPPPKASNKSRYDPYSGTYTSSSYTPVNMSAYYNAGGSCFDGDSQVLLADNSLKKARDIKKGDKLKNMNDNDPVTVLCVLKSKTPSAQVQLCDLNGMKITPYHPVRVNGEWRFPIDITTPENVTCDYVYNLVVDQGHVVNINGVECITLGHGFSDNSVISHPYFGTQKIIEDLRNMKGFNDGIVEMTKYNIVRDPNTGKISSLSLVE</sequence>
<dbReference type="VEuPathDB" id="AmoebaDB:NfTy_064970"/>
<dbReference type="Pfam" id="PF04564">
    <property type="entry name" value="U-box"/>
    <property type="match status" value="1"/>
</dbReference>
<dbReference type="OMA" id="QVCNSFK"/>
<dbReference type="GeneID" id="68110924"/>
<comment type="caution">
    <text evidence="4">The sequence shown here is derived from an EMBL/GenBank/DDBJ whole genome shotgun (WGS) entry which is preliminary data.</text>
</comment>
<dbReference type="GO" id="GO:0004842">
    <property type="term" value="F:ubiquitin-protein transferase activity"/>
    <property type="evidence" value="ECO:0007669"/>
    <property type="project" value="InterPro"/>
</dbReference>
<dbReference type="InterPro" id="IPR036844">
    <property type="entry name" value="Hint_dom_sf"/>
</dbReference>
<organism evidence="4 5">
    <name type="scientific">Naegleria fowleri</name>
    <name type="common">Brain eating amoeba</name>
    <dbReference type="NCBI Taxonomy" id="5763"/>
    <lineage>
        <taxon>Eukaryota</taxon>
        <taxon>Discoba</taxon>
        <taxon>Heterolobosea</taxon>
        <taxon>Tetramitia</taxon>
        <taxon>Eutetramitia</taxon>
        <taxon>Vahlkampfiidae</taxon>
        <taxon>Naegleria</taxon>
    </lineage>
</organism>
<dbReference type="Gene3D" id="3.40.50.410">
    <property type="entry name" value="von Willebrand factor, type A domain"/>
    <property type="match status" value="1"/>
</dbReference>
<dbReference type="Pfam" id="PF13519">
    <property type="entry name" value="VWA_2"/>
    <property type="match status" value="1"/>
</dbReference>
<dbReference type="EMBL" id="VFQX01000035">
    <property type="protein sequence ID" value="KAF0977053.1"/>
    <property type="molecule type" value="Genomic_DNA"/>
</dbReference>
<dbReference type="AlphaFoldDB" id="A0A6A5BGQ1"/>
<dbReference type="InterPro" id="IPR002035">
    <property type="entry name" value="VWF_A"/>
</dbReference>
<dbReference type="OrthoDB" id="299997at2759"/>
<evidence type="ECO:0000259" key="2">
    <source>
        <dbReference type="PROSITE" id="PS50234"/>
    </source>
</evidence>
<gene>
    <name evidence="4" type="ORF">FDP41_003706</name>
</gene>
<dbReference type="InterPro" id="IPR039510">
    <property type="entry name" value="Vint_dom"/>
</dbReference>
<dbReference type="Pfam" id="PF14623">
    <property type="entry name" value="Vint"/>
    <property type="match status" value="1"/>
</dbReference>
<protein>
    <recommendedName>
        <fullName evidence="6">VWFA domain-containing protein</fullName>
    </recommendedName>
</protein>
<evidence type="ECO:0000259" key="3">
    <source>
        <dbReference type="PROSITE" id="PS51698"/>
    </source>
</evidence>
<evidence type="ECO:0000256" key="1">
    <source>
        <dbReference type="SAM" id="MobiDB-lite"/>
    </source>
</evidence>
<accession>A0A6A5BGQ1</accession>
<evidence type="ECO:0008006" key="6">
    <source>
        <dbReference type="Google" id="ProtNLM"/>
    </source>
</evidence>
<dbReference type="GO" id="GO:0016567">
    <property type="term" value="P:protein ubiquitination"/>
    <property type="evidence" value="ECO:0007669"/>
    <property type="project" value="InterPro"/>
</dbReference>
<reference evidence="4 5" key="1">
    <citation type="journal article" date="2019" name="Sci. Rep.">
        <title>Nanopore sequencing improves the draft genome of the human pathogenic amoeba Naegleria fowleri.</title>
        <authorList>
            <person name="Liechti N."/>
            <person name="Schurch N."/>
            <person name="Bruggmann R."/>
            <person name="Wittwer M."/>
        </authorList>
    </citation>
    <scope>NUCLEOTIDE SEQUENCE [LARGE SCALE GENOMIC DNA]</scope>
    <source>
        <strain evidence="4 5">ATCC 30894</strain>
    </source>
</reference>
<dbReference type="VEuPathDB" id="AmoebaDB:NF0078250"/>
<dbReference type="RefSeq" id="XP_044561766.1">
    <property type="nucleotide sequence ID" value="XM_044707040.1"/>
</dbReference>
<feature type="domain" description="VWFA" evidence="2">
    <location>
        <begin position="148"/>
        <end position="347"/>
    </location>
</feature>
<dbReference type="SMART" id="SM00327">
    <property type="entry name" value="VWA"/>
    <property type="match status" value="1"/>
</dbReference>
<feature type="domain" description="U-box" evidence="3">
    <location>
        <begin position="10"/>
        <end position="83"/>
    </location>
</feature>
<proteinExistence type="predicted"/>
<dbReference type="CDD" id="cd00081">
    <property type="entry name" value="Hint"/>
    <property type="match status" value="1"/>
</dbReference>
<dbReference type="Proteomes" id="UP000444721">
    <property type="component" value="Unassembled WGS sequence"/>
</dbReference>
<dbReference type="Gene3D" id="2.170.16.10">
    <property type="entry name" value="Hedgehog/Intein (Hint) domain"/>
    <property type="match status" value="1"/>
</dbReference>
<evidence type="ECO:0000313" key="5">
    <source>
        <dbReference type="Proteomes" id="UP000444721"/>
    </source>
</evidence>
<dbReference type="SMART" id="SM00504">
    <property type="entry name" value="Ubox"/>
    <property type="match status" value="1"/>
</dbReference>
<dbReference type="CDD" id="cd16655">
    <property type="entry name" value="RING-Ubox_WDSUB1-like"/>
    <property type="match status" value="1"/>
</dbReference>
<dbReference type="SUPFAM" id="SSF57850">
    <property type="entry name" value="RING/U-box"/>
    <property type="match status" value="1"/>
</dbReference>
<dbReference type="SUPFAM" id="SSF53300">
    <property type="entry name" value="vWA-like"/>
    <property type="match status" value="1"/>
</dbReference>
<dbReference type="InterPro" id="IPR036465">
    <property type="entry name" value="vWFA_dom_sf"/>
</dbReference>